<comment type="caution">
    <text evidence="9">The sequence shown here is derived from an EMBL/GenBank/DDBJ whole genome shotgun (WGS) entry which is preliminary data.</text>
</comment>
<dbReference type="InterPro" id="IPR017853">
    <property type="entry name" value="GH"/>
</dbReference>
<dbReference type="Gene3D" id="3.20.20.300">
    <property type="entry name" value="Glycoside hydrolase, family 3, N-terminal domain"/>
    <property type="match status" value="1"/>
</dbReference>
<name>A0ABV6R0W0_9CAUL</name>
<evidence type="ECO:0000259" key="8">
    <source>
        <dbReference type="SMART" id="SM01217"/>
    </source>
</evidence>
<dbReference type="Pfam" id="PF00933">
    <property type="entry name" value="Glyco_hydro_3"/>
    <property type="match status" value="1"/>
</dbReference>
<reference evidence="9 10" key="1">
    <citation type="submission" date="2024-09" db="EMBL/GenBank/DDBJ databases">
        <authorList>
            <person name="Sun Q."/>
            <person name="Mori K."/>
        </authorList>
    </citation>
    <scope>NUCLEOTIDE SEQUENCE [LARGE SCALE GENOMIC DNA]</scope>
    <source>
        <strain evidence="9 10">NCAIM B.02621</strain>
    </source>
</reference>
<keyword evidence="5 7" id="KW-0378">Hydrolase</keyword>
<dbReference type="PANTHER" id="PTHR30620:SF16">
    <property type="entry name" value="LYSOSOMAL BETA GLUCOSIDASE"/>
    <property type="match status" value="1"/>
</dbReference>
<dbReference type="SUPFAM" id="SSF52279">
    <property type="entry name" value="Beta-D-glucan exohydrolase, C-terminal domain"/>
    <property type="match status" value="1"/>
</dbReference>
<evidence type="ECO:0000256" key="3">
    <source>
        <dbReference type="ARBA" id="ARBA00012744"/>
    </source>
</evidence>
<evidence type="ECO:0000256" key="6">
    <source>
        <dbReference type="ARBA" id="ARBA00023295"/>
    </source>
</evidence>
<dbReference type="EC" id="3.2.1.21" evidence="3"/>
<gene>
    <name evidence="9" type="ORF">ACFFGE_04305</name>
</gene>
<feature type="domain" description="Fibronectin type III-like" evidence="8">
    <location>
        <begin position="673"/>
        <end position="742"/>
    </location>
</feature>
<keyword evidence="6 7" id="KW-0326">Glycosidase</keyword>
<dbReference type="InterPro" id="IPR036881">
    <property type="entry name" value="Glyco_hydro_3_C_sf"/>
</dbReference>
<keyword evidence="4" id="KW-0732">Signal</keyword>
<dbReference type="Proteomes" id="UP001589906">
    <property type="component" value="Unassembled WGS sequence"/>
</dbReference>
<dbReference type="SMART" id="SM01217">
    <property type="entry name" value="Fn3_like"/>
    <property type="match status" value="1"/>
</dbReference>
<evidence type="ECO:0000256" key="2">
    <source>
        <dbReference type="ARBA" id="ARBA00005336"/>
    </source>
</evidence>
<evidence type="ECO:0000256" key="7">
    <source>
        <dbReference type="RuleBase" id="RU361161"/>
    </source>
</evidence>
<dbReference type="PROSITE" id="PS51318">
    <property type="entry name" value="TAT"/>
    <property type="match status" value="1"/>
</dbReference>
<dbReference type="GO" id="GO:0016787">
    <property type="term" value="F:hydrolase activity"/>
    <property type="evidence" value="ECO:0007669"/>
    <property type="project" value="UniProtKB-KW"/>
</dbReference>
<dbReference type="InterPro" id="IPR013783">
    <property type="entry name" value="Ig-like_fold"/>
</dbReference>
<evidence type="ECO:0000313" key="9">
    <source>
        <dbReference type="EMBL" id="MFC0633101.1"/>
    </source>
</evidence>
<keyword evidence="10" id="KW-1185">Reference proteome</keyword>
<dbReference type="InterPro" id="IPR006311">
    <property type="entry name" value="TAT_signal"/>
</dbReference>
<comment type="catalytic activity">
    <reaction evidence="1">
        <text>Hydrolysis of terminal, non-reducing beta-D-glucosyl residues with release of beta-D-glucose.</text>
        <dbReference type="EC" id="3.2.1.21"/>
    </reaction>
</comment>
<evidence type="ECO:0000313" key="10">
    <source>
        <dbReference type="Proteomes" id="UP001589906"/>
    </source>
</evidence>
<dbReference type="InterPro" id="IPR051915">
    <property type="entry name" value="Cellulose_Degrad_GH3"/>
</dbReference>
<dbReference type="Pfam" id="PF01915">
    <property type="entry name" value="Glyco_hydro_3_C"/>
    <property type="match status" value="1"/>
</dbReference>
<evidence type="ECO:0000256" key="4">
    <source>
        <dbReference type="ARBA" id="ARBA00022729"/>
    </source>
</evidence>
<sequence length="753" mass="80568">MPDRPALNLDRRSVLMGASALAIAMTAPPVRASAADEARIEDLIRRMTLEEKAGQLTIMPDLSRAGAFANANPTQLAERAEILDQVRDGEVGGLFNGVGAAGARELQRIAVEESRLKIPLIFGADIIHGYKTVFPIPLGESASFEPELAERTARYAAIEASAAGLHWTFAPMVDVARDQRWGRVAEGAGEDVHLGCVFAAARVKGFQGPDLLADDSMLACPKHFAAYGAVTGGMDYASADIPETTLREVHLPPFVAAFEAGALTVMSAFNDIAGVPASGSRKLMTDMLRGEMGFDGFVVSDYTADMELIAHGYAADAPDATLKALYAGVDMSMASGFYRDHVPDLVRSGRLSEAVVDEAVRRLLRIKAVIGLFDNPYRSLDPAREEAGAAPADIRALGREAGRKSIVMLRNEGDLLPLSKDRRLALIGPFGADEDNLFGPWAWLGGKENVVSLEAGLRAAGATFTTVKGSDVEAPIDGGIEAAVRAAQAADVVLLAVGETQNMSGEAQSRIDIGLPAPQQALAEAVIATGKPVVVLLRHGRALAIEGAVREAQAILATWFLGSETGHSIADILFGEHAPSGRLPVSFPQASGQQPYFYNHRRTGRPQLTPEGAEYKARYREVTHEALYPFGFGLTYTRFEYGPVELSAARMNADGSVTARCRITNVGGREGEEVAQLYVHDRVASLARPVRELKDFRKVRLAPGQSITVEFTIGRDHLAFVNPDLRRVAEPGEFDVWIAPSAVAGEPVTLTLA</sequence>
<dbReference type="RefSeq" id="WP_376834633.1">
    <property type="nucleotide sequence ID" value="NZ_JBHLSW010000003.1"/>
</dbReference>
<organism evidence="9 10">
    <name type="scientific">Brevundimonas balnearis</name>
    <dbReference type="NCBI Taxonomy" id="1572858"/>
    <lineage>
        <taxon>Bacteria</taxon>
        <taxon>Pseudomonadati</taxon>
        <taxon>Pseudomonadota</taxon>
        <taxon>Alphaproteobacteria</taxon>
        <taxon>Caulobacterales</taxon>
        <taxon>Caulobacteraceae</taxon>
        <taxon>Brevundimonas</taxon>
    </lineage>
</organism>
<evidence type="ECO:0000256" key="1">
    <source>
        <dbReference type="ARBA" id="ARBA00000448"/>
    </source>
</evidence>
<dbReference type="InterPro" id="IPR001764">
    <property type="entry name" value="Glyco_hydro_3_N"/>
</dbReference>
<dbReference type="Gene3D" id="2.60.40.10">
    <property type="entry name" value="Immunoglobulins"/>
    <property type="match status" value="1"/>
</dbReference>
<accession>A0ABV6R0W0</accession>
<dbReference type="PRINTS" id="PR00133">
    <property type="entry name" value="GLHYDRLASE3"/>
</dbReference>
<dbReference type="InterPro" id="IPR036962">
    <property type="entry name" value="Glyco_hydro_3_N_sf"/>
</dbReference>
<dbReference type="PANTHER" id="PTHR30620">
    <property type="entry name" value="PERIPLASMIC BETA-GLUCOSIDASE-RELATED"/>
    <property type="match status" value="1"/>
</dbReference>
<proteinExistence type="inferred from homology"/>
<evidence type="ECO:0000256" key="5">
    <source>
        <dbReference type="ARBA" id="ARBA00022801"/>
    </source>
</evidence>
<dbReference type="InterPro" id="IPR002772">
    <property type="entry name" value="Glyco_hydro_3_C"/>
</dbReference>
<dbReference type="Gene3D" id="3.40.50.1700">
    <property type="entry name" value="Glycoside hydrolase family 3 C-terminal domain"/>
    <property type="match status" value="1"/>
</dbReference>
<dbReference type="PROSITE" id="PS00775">
    <property type="entry name" value="GLYCOSYL_HYDROL_F3"/>
    <property type="match status" value="1"/>
</dbReference>
<protein>
    <recommendedName>
        <fullName evidence="3">beta-glucosidase</fullName>
        <ecNumber evidence="3">3.2.1.21</ecNumber>
    </recommendedName>
</protein>
<comment type="similarity">
    <text evidence="2 7">Belongs to the glycosyl hydrolase 3 family.</text>
</comment>
<dbReference type="InterPro" id="IPR026891">
    <property type="entry name" value="Fn3-like"/>
</dbReference>
<dbReference type="InterPro" id="IPR019800">
    <property type="entry name" value="Glyco_hydro_3_AS"/>
</dbReference>
<dbReference type="SUPFAM" id="SSF51445">
    <property type="entry name" value="(Trans)glycosidases"/>
    <property type="match status" value="1"/>
</dbReference>
<dbReference type="Pfam" id="PF14310">
    <property type="entry name" value="Fn3-like"/>
    <property type="match status" value="1"/>
</dbReference>
<dbReference type="EMBL" id="JBHLSW010000003">
    <property type="protein sequence ID" value="MFC0633101.1"/>
    <property type="molecule type" value="Genomic_DNA"/>
</dbReference>